<accession>A0A8C4NEP4</accession>
<keyword evidence="4" id="KW-0813">Transport</keyword>
<dbReference type="PANTHER" id="PTHR13769:SF1">
    <property type="entry name" value="APOLIPOPROTEIN B-100"/>
    <property type="match status" value="1"/>
</dbReference>
<evidence type="ECO:0000256" key="6">
    <source>
        <dbReference type="ARBA" id="ARBA00022513"/>
    </source>
</evidence>
<evidence type="ECO:0000256" key="1">
    <source>
        <dbReference type="ARBA" id="ARBA00004496"/>
    </source>
</evidence>
<evidence type="ECO:0000313" key="19">
    <source>
        <dbReference type="Ensembl" id="ENSEBUP00000005516.1"/>
    </source>
</evidence>
<dbReference type="GO" id="GO:0034362">
    <property type="term" value="C:low-density lipoprotein particle"/>
    <property type="evidence" value="ECO:0007669"/>
    <property type="project" value="UniProtKB-KW"/>
</dbReference>
<dbReference type="GO" id="GO:0042627">
    <property type="term" value="C:chylomicron"/>
    <property type="evidence" value="ECO:0007669"/>
    <property type="project" value="UniProtKB-KW"/>
</dbReference>
<evidence type="ECO:0000256" key="16">
    <source>
        <dbReference type="ARBA" id="ARBA00023221"/>
    </source>
</evidence>
<evidence type="ECO:0000256" key="3">
    <source>
        <dbReference type="ARBA" id="ARBA00004613"/>
    </source>
</evidence>
<evidence type="ECO:0000256" key="15">
    <source>
        <dbReference type="ARBA" id="ARBA00023166"/>
    </source>
</evidence>
<evidence type="ECO:0000256" key="7">
    <source>
        <dbReference type="ARBA" id="ARBA00022525"/>
    </source>
</evidence>
<keyword evidence="20" id="KW-1185">Reference proteome</keyword>
<evidence type="ECO:0000256" key="10">
    <source>
        <dbReference type="ARBA" id="ARBA00022677"/>
    </source>
</evidence>
<evidence type="ECO:0000256" key="13">
    <source>
        <dbReference type="ARBA" id="ARBA00023055"/>
    </source>
</evidence>
<keyword evidence="7" id="KW-0964">Secreted</keyword>
<dbReference type="SUPFAM" id="SSF56968">
    <property type="entry name" value="Lipovitellin-phosvitin complex, beta-sheet shell regions"/>
    <property type="match status" value="1"/>
</dbReference>
<name>A0A8C4NEP4_EPTBU</name>
<comment type="subcellular location">
    <subcellularLocation>
        <location evidence="1">Cytoplasm</location>
    </subcellularLocation>
    <subcellularLocation>
        <location evidence="2">Lipid droplet</location>
    </subcellularLocation>
    <subcellularLocation>
        <location evidence="3">Secreted</location>
    </subcellularLocation>
</comment>
<keyword evidence="13" id="KW-0445">Lipid transport</keyword>
<dbReference type="GO" id="GO:0008203">
    <property type="term" value="P:cholesterol metabolic process"/>
    <property type="evidence" value="ECO:0007669"/>
    <property type="project" value="UniProtKB-KW"/>
</dbReference>
<keyword evidence="11" id="KW-0427">LDL</keyword>
<keyword evidence="15" id="KW-1207">Sterol metabolism</keyword>
<keyword evidence="5" id="KW-0963">Cytoplasm</keyword>
<keyword evidence="14" id="KW-0443">Lipid metabolism</keyword>
<evidence type="ECO:0000256" key="4">
    <source>
        <dbReference type="ARBA" id="ARBA00022448"/>
    </source>
</evidence>
<evidence type="ECO:0000256" key="2">
    <source>
        <dbReference type="ARBA" id="ARBA00004502"/>
    </source>
</evidence>
<reference evidence="19" key="2">
    <citation type="submission" date="2025-09" db="UniProtKB">
        <authorList>
            <consortium name="Ensembl"/>
        </authorList>
    </citation>
    <scope>IDENTIFICATION</scope>
</reference>
<dbReference type="InterPro" id="IPR015819">
    <property type="entry name" value="Lipid_transp_b-sht_shell"/>
</dbReference>
<evidence type="ECO:0000256" key="11">
    <source>
        <dbReference type="ARBA" id="ARBA00022710"/>
    </source>
</evidence>
<dbReference type="Ensembl" id="ENSEBUT00000005955.1">
    <property type="protein sequence ID" value="ENSEBUP00000005516.1"/>
    <property type="gene ID" value="ENSEBUG00000003755.1"/>
</dbReference>
<dbReference type="AlphaFoldDB" id="A0A8C4NEP4"/>
<organism evidence="19 20">
    <name type="scientific">Eptatretus burgeri</name>
    <name type="common">Inshore hagfish</name>
    <dbReference type="NCBI Taxonomy" id="7764"/>
    <lineage>
        <taxon>Eukaryota</taxon>
        <taxon>Metazoa</taxon>
        <taxon>Chordata</taxon>
        <taxon>Craniata</taxon>
        <taxon>Vertebrata</taxon>
        <taxon>Cyclostomata</taxon>
        <taxon>Myxini</taxon>
        <taxon>Myxiniformes</taxon>
        <taxon>Myxinidae</taxon>
        <taxon>Eptatretinae</taxon>
        <taxon>Eptatretus</taxon>
    </lineage>
</organism>
<dbReference type="InterPro" id="IPR052418">
    <property type="entry name" value="Apolipoprotein_B"/>
</dbReference>
<keyword evidence="12" id="KW-0732">Signal</keyword>
<keyword evidence="17" id="KW-0850">VLDL</keyword>
<dbReference type="Pfam" id="PF01347">
    <property type="entry name" value="Vitellogenin_N"/>
    <property type="match status" value="1"/>
</dbReference>
<evidence type="ECO:0000256" key="17">
    <source>
        <dbReference type="ARBA" id="ARBA00023313"/>
    </source>
</evidence>
<dbReference type="InterPro" id="IPR001747">
    <property type="entry name" value="Vitellogenin_N"/>
</dbReference>
<keyword evidence="9" id="KW-0358">Heparin-binding</keyword>
<evidence type="ECO:0000256" key="5">
    <source>
        <dbReference type="ARBA" id="ARBA00022490"/>
    </source>
</evidence>
<evidence type="ECO:0000256" key="9">
    <source>
        <dbReference type="ARBA" id="ARBA00022674"/>
    </source>
</evidence>
<dbReference type="Gene3D" id="2.30.230.10">
    <property type="entry name" value="Lipovitellin, beta-sheet shell regions, chain A"/>
    <property type="match status" value="1"/>
</dbReference>
<evidence type="ECO:0000256" key="12">
    <source>
        <dbReference type="ARBA" id="ARBA00022729"/>
    </source>
</evidence>
<dbReference type="Proteomes" id="UP000694388">
    <property type="component" value="Unplaced"/>
</dbReference>
<dbReference type="GO" id="GO:0005737">
    <property type="term" value="C:cytoplasm"/>
    <property type="evidence" value="ECO:0007669"/>
    <property type="project" value="UniProtKB-SubCell"/>
</dbReference>
<dbReference type="GO" id="GO:0005319">
    <property type="term" value="F:lipid transporter activity"/>
    <property type="evidence" value="ECO:0007669"/>
    <property type="project" value="InterPro"/>
</dbReference>
<evidence type="ECO:0000259" key="18">
    <source>
        <dbReference type="Pfam" id="PF01347"/>
    </source>
</evidence>
<keyword evidence="10" id="KW-0551">Lipid droplet</keyword>
<dbReference type="PANTHER" id="PTHR13769">
    <property type="entry name" value="APOLIPOPROTEIN B"/>
    <property type="match status" value="1"/>
</dbReference>
<dbReference type="GO" id="GO:0008201">
    <property type="term" value="F:heparin binding"/>
    <property type="evidence" value="ECO:0007669"/>
    <property type="project" value="UniProtKB-KW"/>
</dbReference>
<dbReference type="InterPro" id="IPR015816">
    <property type="entry name" value="Vitellinogen_b-sht_N"/>
</dbReference>
<reference evidence="19" key="1">
    <citation type="submission" date="2025-08" db="UniProtKB">
        <authorList>
            <consortium name="Ensembl"/>
        </authorList>
    </citation>
    <scope>IDENTIFICATION</scope>
</reference>
<dbReference type="GO" id="GO:0005811">
    <property type="term" value="C:lipid droplet"/>
    <property type="evidence" value="ECO:0007669"/>
    <property type="project" value="UniProtKB-SubCell"/>
</dbReference>
<protein>
    <recommendedName>
        <fullName evidence="18">Vitellogenin domain-containing protein</fullName>
    </recommendedName>
</protein>
<sequence>MWYNDWLCMYAGDMSLFKPLREYTYKYELKANGGTTHLSETHHSSFKLTCKVNLEVPDRCSFLLKLKECEVFDLPPIGEELPFQTTPNQKAFVESLTR</sequence>
<dbReference type="GO" id="GO:0034361">
    <property type="term" value="C:very-low-density lipoprotein particle"/>
    <property type="evidence" value="ECO:0007669"/>
    <property type="project" value="UniProtKB-KW"/>
</dbReference>
<proteinExistence type="predicted"/>
<evidence type="ECO:0000256" key="8">
    <source>
        <dbReference type="ARBA" id="ARBA00022548"/>
    </source>
</evidence>
<keyword evidence="8" id="KW-0153">Cholesterol metabolism</keyword>
<evidence type="ECO:0000256" key="14">
    <source>
        <dbReference type="ARBA" id="ARBA00023098"/>
    </source>
</evidence>
<feature type="domain" description="Vitellogenin" evidence="18">
    <location>
        <begin position="17"/>
        <end position="75"/>
    </location>
</feature>
<keyword evidence="6" id="KW-0162">Chylomicron</keyword>
<keyword evidence="16" id="KW-0753">Steroid metabolism</keyword>
<evidence type="ECO:0000313" key="20">
    <source>
        <dbReference type="Proteomes" id="UP000694388"/>
    </source>
</evidence>